<accession>A0ACB8FPI0</accession>
<proteinExistence type="predicted"/>
<dbReference type="Proteomes" id="UP000827872">
    <property type="component" value="Linkage Group LG06"/>
</dbReference>
<name>A0ACB8FPI0_9SAUR</name>
<gene>
    <name evidence="1" type="ORF">K3G42_018121</name>
</gene>
<organism evidence="1 2">
    <name type="scientific">Sphaerodactylus townsendi</name>
    <dbReference type="NCBI Taxonomy" id="933632"/>
    <lineage>
        <taxon>Eukaryota</taxon>
        <taxon>Metazoa</taxon>
        <taxon>Chordata</taxon>
        <taxon>Craniata</taxon>
        <taxon>Vertebrata</taxon>
        <taxon>Euteleostomi</taxon>
        <taxon>Lepidosauria</taxon>
        <taxon>Squamata</taxon>
        <taxon>Bifurcata</taxon>
        <taxon>Gekkota</taxon>
        <taxon>Sphaerodactylidae</taxon>
        <taxon>Sphaerodactylus</taxon>
    </lineage>
</organism>
<dbReference type="EMBL" id="CM037619">
    <property type="protein sequence ID" value="KAH8007182.1"/>
    <property type="molecule type" value="Genomic_DNA"/>
</dbReference>
<sequence length="128" mass="14397">MDKTIWLLIITQYMFQPKKSRSLPCRMERGLQLVASKDPTFTMNLVVPIGTGPTEPSEVLTIGDMKTPVDNDFLKAFDIPDIETNEAIHSGLEETKTHIKPILVEMVAFHVLPHNSIPTVCIVIKNRV</sequence>
<evidence type="ECO:0000313" key="1">
    <source>
        <dbReference type="EMBL" id="KAH8007182.1"/>
    </source>
</evidence>
<evidence type="ECO:0000313" key="2">
    <source>
        <dbReference type="Proteomes" id="UP000827872"/>
    </source>
</evidence>
<reference evidence="1" key="1">
    <citation type="submission" date="2021-08" db="EMBL/GenBank/DDBJ databases">
        <title>The first chromosome-level gecko genome reveals the dynamic sex chromosomes of Neotropical dwarf geckos (Sphaerodactylidae: Sphaerodactylus).</title>
        <authorList>
            <person name="Pinto B.J."/>
            <person name="Keating S.E."/>
            <person name="Gamble T."/>
        </authorList>
    </citation>
    <scope>NUCLEOTIDE SEQUENCE</scope>
    <source>
        <strain evidence="1">TG3544</strain>
    </source>
</reference>
<protein>
    <submittedName>
        <fullName evidence="1">Uncharacterized protein</fullName>
    </submittedName>
</protein>
<comment type="caution">
    <text evidence="1">The sequence shown here is derived from an EMBL/GenBank/DDBJ whole genome shotgun (WGS) entry which is preliminary data.</text>
</comment>
<keyword evidence="2" id="KW-1185">Reference proteome</keyword>